<proteinExistence type="predicted"/>
<accession>A0A6G1IUF0</accession>
<sequence>MSPVGVHARYVVLIGSTLVPQASPKAGGCIRLEGAWPSAPPSPRLDLSYAVDPRAVIDTARNQQPDAPADVSRRHYWSVGQGLVSHHSWYRRRSSANPGIAGIWGRHLIHLIHLGYRREKSTRGGRQNQEDDVETNGGRRDALSSSCNRLPERQERARCSLLTLQLQARWHWLQTASTTETALHCQLAVQGNFEAGLHARGCREEESPEELGLERAVAAVPELVVAVAVAVARTVPSAIERIRSHPPSPFAVGSAPANGQHTDAAQGGCHDVSSAGDDENEHDIWTVAARFRSSDGAEKQAHTGTSAGVTSNEARLAELLNGETNGYFAPPATNSMADVARPRAFGSRSVRSRPHSGNSRRSRSGRQTISPEDIRYAMDIIVQPPSSARAGYSMNGTIIVRLRTTNAHPDDAIVDSGNLVAVASLVPGPNSSVSHDPNVLNSLLAGRYVDNIHPFSDDEADGSIASMELDDPRGVGYMRFSELVIRQAGTYRIRITLVRIRNSSSDPPVSSFAGGSSVQIVDSNPIVVQGSGPAHNGGIAEMCWILDLPGVTRRNSSACASGPALFPSVNVK</sequence>
<name>A0A6G1IUF0_9PLEO</name>
<organism evidence="2 3">
    <name type="scientific">Lentithecium fluviatile CBS 122367</name>
    <dbReference type="NCBI Taxonomy" id="1168545"/>
    <lineage>
        <taxon>Eukaryota</taxon>
        <taxon>Fungi</taxon>
        <taxon>Dikarya</taxon>
        <taxon>Ascomycota</taxon>
        <taxon>Pezizomycotina</taxon>
        <taxon>Dothideomycetes</taxon>
        <taxon>Pleosporomycetidae</taxon>
        <taxon>Pleosporales</taxon>
        <taxon>Massarineae</taxon>
        <taxon>Lentitheciaceae</taxon>
        <taxon>Lentithecium</taxon>
    </lineage>
</organism>
<protein>
    <recommendedName>
        <fullName evidence="4">Velvet domain-containing protein</fullName>
    </recommendedName>
</protein>
<reference evidence="2" key="1">
    <citation type="journal article" date="2020" name="Stud. Mycol.">
        <title>101 Dothideomycetes genomes: a test case for predicting lifestyles and emergence of pathogens.</title>
        <authorList>
            <person name="Haridas S."/>
            <person name="Albert R."/>
            <person name="Binder M."/>
            <person name="Bloem J."/>
            <person name="Labutti K."/>
            <person name="Salamov A."/>
            <person name="Andreopoulos B."/>
            <person name="Baker S."/>
            <person name="Barry K."/>
            <person name="Bills G."/>
            <person name="Bluhm B."/>
            <person name="Cannon C."/>
            <person name="Castanera R."/>
            <person name="Culley D."/>
            <person name="Daum C."/>
            <person name="Ezra D."/>
            <person name="Gonzalez J."/>
            <person name="Henrissat B."/>
            <person name="Kuo A."/>
            <person name="Liang C."/>
            <person name="Lipzen A."/>
            <person name="Lutzoni F."/>
            <person name="Magnuson J."/>
            <person name="Mondo S."/>
            <person name="Nolan M."/>
            <person name="Ohm R."/>
            <person name="Pangilinan J."/>
            <person name="Park H.-J."/>
            <person name="Ramirez L."/>
            <person name="Alfaro M."/>
            <person name="Sun H."/>
            <person name="Tritt A."/>
            <person name="Yoshinaga Y."/>
            <person name="Zwiers L.-H."/>
            <person name="Turgeon B."/>
            <person name="Goodwin S."/>
            <person name="Spatafora J."/>
            <person name="Crous P."/>
            <person name="Grigoriev I."/>
        </authorList>
    </citation>
    <scope>NUCLEOTIDE SEQUENCE</scope>
    <source>
        <strain evidence="2">CBS 122367</strain>
    </source>
</reference>
<dbReference type="OrthoDB" id="5399926at2759"/>
<evidence type="ECO:0000313" key="3">
    <source>
        <dbReference type="Proteomes" id="UP000799291"/>
    </source>
</evidence>
<evidence type="ECO:0008006" key="4">
    <source>
        <dbReference type="Google" id="ProtNLM"/>
    </source>
</evidence>
<evidence type="ECO:0000313" key="2">
    <source>
        <dbReference type="EMBL" id="KAF2681499.1"/>
    </source>
</evidence>
<feature type="region of interest" description="Disordered" evidence="1">
    <location>
        <begin position="119"/>
        <end position="149"/>
    </location>
</feature>
<feature type="compositionally biased region" description="Basic residues" evidence="1">
    <location>
        <begin position="350"/>
        <end position="364"/>
    </location>
</feature>
<dbReference type="InterPro" id="IPR038491">
    <property type="entry name" value="Velvet_dom_sf"/>
</dbReference>
<gene>
    <name evidence="2" type="ORF">K458DRAFT_433654</name>
</gene>
<dbReference type="Proteomes" id="UP000799291">
    <property type="component" value="Unassembled WGS sequence"/>
</dbReference>
<dbReference type="EMBL" id="MU005591">
    <property type="protein sequence ID" value="KAF2681499.1"/>
    <property type="molecule type" value="Genomic_DNA"/>
</dbReference>
<dbReference type="Gene3D" id="2.60.40.3960">
    <property type="entry name" value="Velvet domain"/>
    <property type="match status" value="1"/>
</dbReference>
<feature type="region of interest" description="Disordered" evidence="1">
    <location>
        <begin position="344"/>
        <end position="370"/>
    </location>
</feature>
<dbReference type="AlphaFoldDB" id="A0A6G1IUF0"/>
<keyword evidence="3" id="KW-1185">Reference proteome</keyword>
<evidence type="ECO:0000256" key="1">
    <source>
        <dbReference type="SAM" id="MobiDB-lite"/>
    </source>
</evidence>